<evidence type="ECO:0000313" key="4">
    <source>
        <dbReference type="Proteomes" id="UP001146015"/>
    </source>
</evidence>
<protein>
    <recommendedName>
        <fullName evidence="2">ABC-three component systems C-terminal domain-containing protein</fullName>
    </recommendedName>
</protein>
<dbReference type="RefSeq" id="WP_266179689.1">
    <property type="nucleotide sequence ID" value="NZ_JAPKNE010000007.1"/>
</dbReference>
<dbReference type="InterPro" id="IPR046918">
    <property type="entry name" value="ABC-3C_CTD2"/>
</dbReference>
<keyword evidence="1" id="KW-0472">Membrane</keyword>
<reference evidence="3" key="1">
    <citation type="submission" date="2022-11" db="EMBL/GenBank/DDBJ databases">
        <title>Biodiversity and phylogenetic relationships of bacteria.</title>
        <authorList>
            <person name="Machado R.A.R."/>
            <person name="Bhat A."/>
            <person name="Loulou A."/>
            <person name="Kallel S."/>
        </authorList>
    </citation>
    <scope>NUCLEOTIDE SEQUENCE</scope>
    <source>
        <strain evidence="3">E-TC7</strain>
    </source>
</reference>
<accession>A0ABT3W1U9</accession>
<dbReference type="EMBL" id="JAPKNE010000007">
    <property type="protein sequence ID" value="MCX5575733.1"/>
    <property type="molecule type" value="Genomic_DNA"/>
</dbReference>
<evidence type="ECO:0000259" key="2">
    <source>
        <dbReference type="Pfam" id="PF20278"/>
    </source>
</evidence>
<proteinExistence type="predicted"/>
<dbReference type="Pfam" id="PF20278">
    <property type="entry name" value="CTD2"/>
    <property type="match status" value="1"/>
</dbReference>
<dbReference type="Proteomes" id="UP001146015">
    <property type="component" value="Unassembled WGS sequence"/>
</dbReference>
<evidence type="ECO:0000313" key="3">
    <source>
        <dbReference type="EMBL" id="MCX5575733.1"/>
    </source>
</evidence>
<keyword evidence="1" id="KW-1133">Transmembrane helix</keyword>
<evidence type="ECO:0000256" key="1">
    <source>
        <dbReference type="SAM" id="Phobius"/>
    </source>
</evidence>
<keyword evidence="4" id="KW-1185">Reference proteome</keyword>
<organism evidence="3 4">
    <name type="scientific">Enterobacter nematophilus</name>
    <dbReference type="NCBI Taxonomy" id="2994648"/>
    <lineage>
        <taxon>Bacteria</taxon>
        <taxon>Pseudomonadati</taxon>
        <taxon>Pseudomonadota</taxon>
        <taxon>Gammaproteobacteria</taxon>
        <taxon>Enterobacterales</taxon>
        <taxon>Enterobacteriaceae</taxon>
        <taxon>Enterobacter</taxon>
    </lineage>
</organism>
<sequence length="644" mass="72373">MQRKLRLLKADRYAFLVCAQMMATMVVAYLEGRQGAKWLGCEQGAVPDWDDIVQELSDGSLRHTQVKRQVTDFSSEKAKRAIKTTTAKVVNAKASPIAPPKLPDLSAFDNSILALAKWFSSATISDGIVRSFTIQVPDRKINIKKEFEIRHFEDFCDLCRLSTTTPNGLESHAQTNLAAGHIYDWLTTWCGFTDWTHIHRALRNLKVEIKSLESEIQKSAESLLETYFSPAPEAFKVLLLDLEQNVSNAGAATPRQIFSLIRQYLRSEFPVWTQYAKEETTFTWGVSGCATSHQYGVEEPSNTVPIFWNDSSSYEKRLKIGVKYDQQIWSRDHLTPRLMRLALHLRGPGHAGLCDVKSWSTAIKSTFANTLGVTSDDFSGLQWIEAKDLTYCIDSRQLRGIENTKIECDSFDLSMNKIAWSLTKTAISSSIQGMSAGDLQIEVDRLWQVLYPMLDADLKLANELFVRMLSPASEKLEMFGVMRVGPRTTQILADGLMMLMITAIALKRHTDVVSLLSGNDIRVIALKYWGGPASSNRTARLLIEDDDDTEVEDLLGKELANIILLAGSSSSHSEVNRCSIASDRLSQDSFGTSRRAMLAVTNSRRFRMAVKSGKIEMVTKLLEPEFRLRGLAREENIMKTELEK</sequence>
<keyword evidence="1" id="KW-0812">Transmembrane</keyword>
<comment type="caution">
    <text evidence="3">The sequence shown here is derived from an EMBL/GenBank/DDBJ whole genome shotgun (WGS) entry which is preliminary data.</text>
</comment>
<feature type="domain" description="ABC-three component systems C-terminal" evidence="2">
    <location>
        <begin position="300"/>
        <end position="623"/>
    </location>
</feature>
<feature type="transmembrane region" description="Helical" evidence="1">
    <location>
        <begin position="12"/>
        <end position="30"/>
    </location>
</feature>
<gene>
    <name evidence="3" type="ORF">OSH03_17430</name>
</gene>
<name>A0ABT3W1U9_9ENTR</name>